<dbReference type="PANTHER" id="PTHR31528">
    <property type="entry name" value="4-AMINO-5-HYDROXYMETHYL-2-METHYLPYRIMIDINE PHOSPHATE SYNTHASE THI11-RELATED"/>
    <property type="match status" value="1"/>
</dbReference>
<dbReference type="AlphaFoldDB" id="A0A7K3W056"/>
<evidence type="ECO:0000256" key="2">
    <source>
        <dbReference type="SAM" id="SignalP"/>
    </source>
</evidence>
<dbReference type="InterPro" id="IPR015168">
    <property type="entry name" value="SsuA/THI5"/>
</dbReference>
<feature type="compositionally biased region" description="Gly residues" evidence="1">
    <location>
        <begin position="37"/>
        <end position="52"/>
    </location>
</feature>
<dbReference type="SUPFAM" id="SSF53850">
    <property type="entry name" value="Periplasmic binding protein-like II"/>
    <property type="match status" value="1"/>
</dbReference>
<dbReference type="GO" id="GO:0009228">
    <property type="term" value="P:thiamine biosynthetic process"/>
    <property type="evidence" value="ECO:0007669"/>
    <property type="project" value="InterPro"/>
</dbReference>
<evidence type="ECO:0000259" key="3">
    <source>
        <dbReference type="Pfam" id="PF09084"/>
    </source>
</evidence>
<gene>
    <name evidence="4" type="ORF">GCU56_10270</name>
</gene>
<feature type="region of interest" description="Disordered" evidence="1">
    <location>
        <begin position="32"/>
        <end position="53"/>
    </location>
</feature>
<keyword evidence="2" id="KW-0732">Signal</keyword>
<dbReference type="EMBL" id="JAAGWF010000009">
    <property type="protein sequence ID" value="NEK58255.1"/>
    <property type="molecule type" value="Genomic_DNA"/>
</dbReference>
<sequence>MGRGVSTRRRSRRSTVALALAAATALTGCGGEAADSGGSGGGGGGGGGGGASGAAADVGEATVVLGFTASPNFASIFSAVEQGYCEEEGVEVTIMPGGPGVEGEQLVANGQADFVLGGLPDTAVAVQEGLPLVAVAARDTLTEFGLVTSPDSGIEEPADLEGKSVALSQFATPTTLFGPFLSVNDVPADSVQVQTVAGPAVTSALLSGQVDAAGGGASTLLGVRDEMPDAGFLAYSDLGLDVLGAGLVTRQDLVEEDPDLVDAVVDCFVRGLEFTVENPEDAVEDVRASYPAEIGAFSDPVAILEFVNQNVEAPYGVMPPELWESSVQVMADAGALDDPSDPEQYYTNEFVENE</sequence>
<protein>
    <submittedName>
        <fullName evidence="4">ABC transporter substrate-binding protein</fullName>
    </submittedName>
</protein>
<comment type="caution">
    <text evidence="4">The sequence shown here is derived from an EMBL/GenBank/DDBJ whole genome shotgun (WGS) entry which is preliminary data.</text>
</comment>
<feature type="domain" description="SsuA/THI5-like" evidence="3">
    <location>
        <begin position="71"/>
        <end position="282"/>
    </location>
</feature>
<dbReference type="Pfam" id="PF09084">
    <property type="entry name" value="NMT1"/>
    <property type="match status" value="1"/>
</dbReference>
<evidence type="ECO:0000313" key="5">
    <source>
        <dbReference type="Proteomes" id="UP000470246"/>
    </source>
</evidence>
<accession>A0A7K3W056</accession>
<dbReference type="Proteomes" id="UP000470246">
    <property type="component" value="Unassembled WGS sequence"/>
</dbReference>
<feature type="chain" id="PRO_5029853300" evidence="2">
    <location>
        <begin position="34"/>
        <end position="354"/>
    </location>
</feature>
<name>A0A7K3W056_9ACTN</name>
<dbReference type="PROSITE" id="PS51257">
    <property type="entry name" value="PROKAR_LIPOPROTEIN"/>
    <property type="match status" value="1"/>
</dbReference>
<dbReference type="RefSeq" id="WP_163481613.1">
    <property type="nucleotide sequence ID" value="NZ_JAAGWF010000009.1"/>
</dbReference>
<dbReference type="InterPro" id="IPR027939">
    <property type="entry name" value="NMT1/THI5"/>
</dbReference>
<reference evidence="4 5" key="1">
    <citation type="submission" date="2020-02" db="EMBL/GenBank/DDBJ databases">
        <title>Geodermatophilus sabuli CPCC 205279 I12A-02694.</title>
        <authorList>
            <person name="Jiang Z."/>
        </authorList>
    </citation>
    <scope>NUCLEOTIDE SEQUENCE [LARGE SCALE GENOMIC DNA]</scope>
    <source>
        <strain evidence="4 5">I12A-02694</strain>
    </source>
</reference>
<dbReference type="Gene3D" id="3.40.190.10">
    <property type="entry name" value="Periplasmic binding protein-like II"/>
    <property type="match status" value="2"/>
</dbReference>
<dbReference type="PANTHER" id="PTHR31528:SF15">
    <property type="entry name" value="RIBOFLAVIN-BINDING PROTEIN RIBY"/>
    <property type="match status" value="1"/>
</dbReference>
<feature type="signal peptide" evidence="2">
    <location>
        <begin position="1"/>
        <end position="33"/>
    </location>
</feature>
<evidence type="ECO:0000256" key="1">
    <source>
        <dbReference type="SAM" id="MobiDB-lite"/>
    </source>
</evidence>
<organism evidence="4 5">
    <name type="scientific">Geodermatophilus sabuli</name>
    <dbReference type="NCBI Taxonomy" id="1564158"/>
    <lineage>
        <taxon>Bacteria</taxon>
        <taxon>Bacillati</taxon>
        <taxon>Actinomycetota</taxon>
        <taxon>Actinomycetes</taxon>
        <taxon>Geodermatophilales</taxon>
        <taxon>Geodermatophilaceae</taxon>
        <taxon>Geodermatophilus</taxon>
    </lineage>
</organism>
<keyword evidence="5" id="KW-1185">Reference proteome</keyword>
<evidence type="ECO:0000313" key="4">
    <source>
        <dbReference type="EMBL" id="NEK58255.1"/>
    </source>
</evidence>
<proteinExistence type="predicted"/>